<evidence type="ECO:0000256" key="2">
    <source>
        <dbReference type="SAM" id="Phobius"/>
    </source>
</evidence>
<dbReference type="RefSeq" id="WP_108402966.1">
    <property type="nucleotide sequence ID" value="NZ_NESP01000002.1"/>
</dbReference>
<comment type="caution">
    <text evidence="3">The sequence shown here is derived from an EMBL/GenBank/DDBJ whole genome shotgun (WGS) entry which is preliminary data.</text>
</comment>
<keyword evidence="4" id="KW-1185">Reference proteome</keyword>
<organism evidence="3 4">
    <name type="scientific">Limnohabitans curvus</name>
    <dbReference type="NCBI Taxonomy" id="323423"/>
    <lineage>
        <taxon>Bacteria</taxon>
        <taxon>Pseudomonadati</taxon>
        <taxon>Pseudomonadota</taxon>
        <taxon>Betaproteobacteria</taxon>
        <taxon>Burkholderiales</taxon>
        <taxon>Comamonadaceae</taxon>
        <taxon>Limnohabitans</taxon>
    </lineage>
</organism>
<evidence type="ECO:0000313" key="4">
    <source>
        <dbReference type="Proteomes" id="UP000251341"/>
    </source>
</evidence>
<keyword evidence="2" id="KW-0812">Transmembrane</keyword>
<gene>
    <name evidence="3" type="ORF">B9Z44_14420</name>
</gene>
<keyword evidence="2" id="KW-1133">Transmembrane helix</keyword>
<proteinExistence type="predicted"/>
<keyword evidence="2" id="KW-0472">Membrane</keyword>
<feature type="compositionally biased region" description="Low complexity" evidence="1">
    <location>
        <begin position="125"/>
        <end position="139"/>
    </location>
</feature>
<feature type="transmembrane region" description="Helical" evidence="2">
    <location>
        <begin position="12"/>
        <end position="30"/>
    </location>
</feature>
<accession>A0A315EHY2</accession>
<dbReference type="EMBL" id="NESP01000002">
    <property type="protein sequence ID" value="PUE56438.1"/>
    <property type="molecule type" value="Genomic_DNA"/>
</dbReference>
<sequence length="139" mass="14856">MKSLKDLILSGDLPYVAALVFMAAGFYAGIEYKGDAPRVVIAERGAVILEAVLDRHDAAPEIMEKEISQPVIAVLKKYADLGYVVIDSSKDEAGHYMVAALPAETKDITAELREAIKKPQPTTKPAAIPEAIAPPASPK</sequence>
<evidence type="ECO:0000313" key="3">
    <source>
        <dbReference type="EMBL" id="PUE56438.1"/>
    </source>
</evidence>
<dbReference type="Proteomes" id="UP000251341">
    <property type="component" value="Unassembled WGS sequence"/>
</dbReference>
<feature type="region of interest" description="Disordered" evidence="1">
    <location>
        <begin position="118"/>
        <end position="139"/>
    </location>
</feature>
<reference evidence="3 4" key="1">
    <citation type="submission" date="2017-04" db="EMBL/GenBank/DDBJ databases">
        <title>Unexpected and diverse lifestyles within the genus Limnohabitans.</title>
        <authorList>
            <person name="Kasalicky V."/>
            <person name="Mehrshad M."/>
            <person name="Andrei S.-A."/>
            <person name="Salcher M."/>
            <person name="Kratochvilova H."/>
            <person name="Simek K."/>
            <person name="Ghai R."/>
        </authorList>
    </citation>
    <scope>NUCLEOTIDE SEQUENCE [LARGE SCALE GENOMIC DNA]</scope>
    <source>
        <strain evidence="3 4">MWH-C5</strain>
    </source>
</reference>
<evidence type="ECO:0000256" key="1">
    <source>
        <dbReference type="SAM" id="MobiDB-lite"/>
    </source>
</evidence>
<name>A0A315EHY2_9BURK</name>
<protein>
    <submittedName>
        <fullName evidence="3">Uncharacterized protein</fullName>
    </submittedName>
</protein>
<dbReference type="AlphaFoldDB" id="A0A315EHY2"/>